<accession>A0ABM5UUB4</accession>
<proteinExistence type="predicted"/>
<gene>
    <name evidence="1" type="ORF">CleRT_05530</name>
    <name evidence="2" type="ORF">CleRT_06970</name>
</gene>
<dbReference type="EMBL" id="CP011126">
    <property type="protein sequence ID" value="AKQ33542.1"/>
    <property type="molecule type" value="Genomic_DNA"/>
</dbReference>
<evidence type="ECO:0000313" key="3">
    <source>
        <dbReference type="Proteomes" id="UP000063965"/>
    </source>
</evidence>
<protein>
    <submittedName>
        <fullName evidence="2">Uncharacterized protein</fullName>
    </submittedName>
</protein>
<organism evidence="2 3">
    <name type="scientific">Candidatus Coxiella mudrowiae</name>
    <dbReference type="NCBI Taxonomy" id="2054173"/>
    <lineage>
        <taxon>Bacteria</taxon>
        <taxon>Pseudomonadati</taxon>
        <taxon>Pseudomonadota</taxon>
        <taxon>Gammaproteobacteria</taxon>
        <taxon>Legionellales</taxon>
        <taxon>Coxiellaceae</taxon>
        <taxon>Coxiella</taxon>
    </lineage>
</organism>
<dbReference type="EMBL" id="CP011126">
    <property type="protein sequence ID" value="AKQ33455.1"/>
    <property type="molecule type" value="Genomic_DNA"/>
</dbReference>
<dbReference type="RefSeq" id="WP_048875126.1">
    <property type="nucleotide sequence ID" value="NZ_CP011126.1"/>
</dbReference>
<evidence type="ECO:0000313" key="2">
    <source>
        <dbReference type="EMBL" id="AKQ33542.1"/>
    </source>
</evidence>
<dbReference type="Proteomes" id="UP000063965">
    <property type="component" value="Chromosome"/>
</dbReference>
<keyword evidence="3" id="KW-1185">Reference proteome</keyword>
<sequence length="83" mass="8760">MTIMVYNGTSAKVSFAANFHGPFSYSGNVAGKQTTYVYGEGYGTSTLTLGDLTNPAGECVVTNSGGTDDYLKYQANGDSRVRL</sequence>
<evidence type="ECO:0000313" key="1">
    <source>
        <dbReference type="EMBL" id="AKQ33455.1"/>
    </source>
</evidence>
<name>A0ABM5UUB4_9COXI</name>
<reference evidence="2 3" key="1">
    <citation type="journal article" date="2015" name="Genome Biol. Evol.">
        <title>Distinctive Genome Reduction Rates Revealed by Genomic Analyses of Two Coxiella-Like Endosymbionts in Ticks.</title>
        <authorList>
            <person name="Gottlieb Y."/>
            <person name="Lalzar I."/>
            <person name="Klasson L."/>
        </authorList>
    </citation>
    <scope>NUCLEOTIDE SEQUENCE [LARGE SCALE GENOMIC DNA]</scope>
    <source>
        <strain evidence="2 3">CRt</strain>
    </source>
</reference>